<organism evidence="1 2">
    <name type="scientific">Arctium lappa</name>
    <name type="common">Greater burdock</name>
    <name type="synonym">Lappa major</name>
    <dbReference type="NCBI Taxonomy" id="4217"/>
    <lineage>
        <taxon>Eukaryota</taxon>
        <taxon>Viridiplantae</taxon>
        <taxon>Streptophyta</taxon>
        <taxon>Embryophyta</taxon>
        <taxon>Tracheophyta</taxon>
        <taxon>Spermatophyta</taxon>
        <taxon>Magnoliopsida</taxon>
        <taxon>eudicotyledons</taxon>
        <taxon>Gunneridae</taxon>
        <taxon>Pentapetalae</taxon>
        <taxon>asterids</taxon>
        <taxon>campanulids</taxon>
        <taxon>Asterales</taxon>
        <taxon>Asteraceae</taxon>
        <taxon>Carduoideae</taxon>
        <taxon>Cardueae</taxon>
        <taxon>Arctiinae</taxon>
        <taxon>Arctium</taxon>
    </lineage>
</organism>
<name>A0ACB8XMI1_ARCLA</name>
<dbReference type="EMBL" id="CM042062">
    <property type="protein sequence ID" value="KAI3669222.1"/>
    <property type="molecule type" value="Genomic_DNA"/>
</dbReference>
<comment type="caution">
    <text evidence="1">The sequence shown here is derived from an EMBL/GenBank/DDBJ whole genome shotgun (WGS) entry which is preliminary data.</text>
</comment>
<sequence>MCRGKCKNDVLTSISLHLRLRHSAICRCLISSHHIYANNGQHLHRITRSQTLQPNQTHTIRSKPKADPSVFEGFFH</sequence>
<keyword evidence="2" id="KW-1185">Reference proteome</keyword>
<protein>
    <submittedName>
        <fullName evidence="1">Uncharacterized protein</fullName>
    </submittedName>
</protein>
<accession>A0ACB8XMI1</accession>
<dbReference type="Proteomes" id="UP001055879">
    <property type="component" value="Linkage Group LG16"/>
</dbReference>
<reference evidence="2" key="1">
    <citation type="journal article" date="2022" name="Mol. Ecol. Resour.">
        <title>The genomes of chicory, endive, great burdock and yacon provide insights into Asteraceae palaeo-polyploidization history and plant inulin production.</title>
        <authorList>
            <person name="Fan W."/>
            <person name="Wang S."/>
            <person name="Wang H."/>
            <person name="Wang A."/>
            <person name="Jiang F."/>
            <person name="Liu H."/>
            <person name="Zhao H."/>
            <person name="Xu D."/>
            <person name="Zhang Y."/>
        </authorList>
    </citation>
    <scope>NUCLEOTIDE SEQUENCE [LARGE SCALE GENOMIC DNA]</scope>
    <source>
        <strain evidence="2">cv. Niubang</strain>
    </source>
</reference>
<evidence type="ECO:0000313" key="2">
    <source>
        <dbReference type="Proteomes" id="UP001055879"/>
    </source>
</evidence>
<proteinExistence type="predicted"/>
<reference evidence="1 2" key="2">
    <citation type="journal article" date="2022" name="Mol. Ecol. Resour.">
        <title>The genomes of chicory, endive, great burdock and yacon provide insights into Asteraceae paleo-polyploidization history and plant inulin production.</title>
        <authorList>
            <person name="Fan W."/>
            <person name="Wang S."/>
            <person name="Wang H."/>
            <person name="Wang A."/>
            <person name="Jiang F."/>
            <person name="Liu H."/>
            <person name="Zhao H."/>
            <person name="Xu D."/>
            <person name="Zhang Y."/>
        </authorList>
    </citation>
    <scope>NUCLEOTIDE SEQUENCE [LARGE SCALE GENOMIC DNA]</scope>
    <source>
        <strain evidence="2">cv. Niubang</strain>
    </source>
</reference>
<gene>
    <name evidence="1" type="ORF">L6452_40449</name>
</gene>
<evidence type="ECO:0000313" key="1">
    <source>
        <dbReference type="EMBL" id="KAI3669222.1"/>
    </source>
</evidence>